<dbReference type="Gene3D" id="3.10.180.10">
    <property type="entry name" value="2,3-Dihydroxybiphenyl 1,2-Dioxygenase, domain 1"/>
    <property type="match status" value="1"/>
</dbReference>
<comment type="caution">
    <text evidence="2">The sequence shown here is derived from an EMBL/GenBank/DDBJ whole genome shotgun (WGS) entry which is preliminary data.</text>
</comment>
<evidence type="ECO:0000259" key="1">
    <source>
        <dbReference type="PROSITE" id="PS51819"/>
    </source>
</evidence>
<evidence type="ECO:0000313" key="3">
    <source>
        <dbReference type="Proteomes" id="UP000637980"/>
    </source>
</evidence>
<dbReference type="PANTHER" id="PTHR36503:SF1">
    <property type="entry name" value="BLR2520 PROTEIN"/>
    <property type="match status" value="1"/>
</dbReference>
<feature type="domain" description="VOC" evidence="1">
    <location>
        <begin position="4"/>
        <end position="124"/>
    </location>
</feature>
<keyword evidence="3" id="KW-1185">Reference proteome</keyword>
<dbReference type="RefSeq" id="WP_189437624.1">
    <property type="nucleotide sequence ID" value="NZ_BMXE01000005.1"/>
</dbReference>
<name>A0ABQ3EPT7_9HYPH</name>
<organism evidence="2 3">
    <name type="scientific">Pseudovibrio japonicus</name>
    <dbReference type="NCBI Taxonomy" id="366534"/>
    <lineage>
        <taxon>Bacteria</taxon>
        <taxon>Pseudomonadati</taxon>
        <taxon>Pseudomonadota</taxon>
        <taxon>Alphaproteobacteria</taxon>
        <taxon>Hyphomicrobiales</taxon>
        <taxon>Stappiaceae</taxon>
        <taxon>Pseudovibrio</taxon>
    </lineage>
</organism>
<dbReference type="Proteomes" id="UP000637980">
    <property type="component" value="Unassembled WGS sequence"/>
</dbReference>
<protein>
    <recommendedName>
        <fullName evidence="1">VOC domain-containing protein</fullName>
    </recommendedName>
</protein>
<sequence length="125" mass="13589">MQLGAFSISLAVKDIKASIAFYQKLGFTCDPACDGAAGWAIMKNDVTVIGLFQGMFEKNTLTFNPGWDQQAQALNDFTDVRDLQKRLKADGIEVHGPEADETTSGPASFTVIDPDGNPILIDQHR</sequence>
<dbReference type="InterPro" id="IPR029068">
    <property type="entry name" value="Glyas_Bleomycin-R_OHBP_Dase"/>
</dbReference>
<dbReference type="CDD" id="cd06587">
    <property type="entry name" value="VOC"/>
    <property type="match status" value="1"/>
</dbReference>
<evidence type="ECO:0000313" key="2">
    <source>
        <dbReference type="EMBL" id="GHB38673.1"/>
    </source>
</evidence>
<dbReference type="PANTHER" id="PTHR36503">
    <property type="entry name" value="BLR2520 PROTEIN"/>
    <property type="match status" value="1"/>
</dbReference>
<dbReference type="EMBL" id="BMXE01000005">
    <property type="protein sequence ID" value="GHB38673.1"/>
    <property type="molecule type" value="Genomic_DNA"/>
</dbReference>
<reference evidence="3" key="1">
    <citation type="journal article" date="2019" name="Int. J. Syst. Evol. Microbiol.">
        <title>The Global Catalogue of Microorganisms (GCM) 10K type strain sequencing project: providing services to taxonomists for standard genome sequencing and annotation.</title>
        <authorList>
            <consortium name="The Broad Institute Genomics Platform"/>
            <consortium name="The Broad Institute Genome Sequencing Center for Infectious Disease"/>
            <person name="Wu L."/>
            <person name="Ma J."/>
        </authorList>
    </citation>
    <scope>NUCLEOTIDE SEQUENCE [LARGE SCALE GENOMIC DNA]</scope>
    <source>
        <strain evidence="3">KCTC 12861</strain>
    </source>
</reference>
<gene>
    <name evidence="2" type="ORF">GCM10007094_30180</name>
</gene>
<dbReference type="SUPFAM" id="SSF54593">
    <property type="entry name" value="Glyoxalase/Bleomycin resistance protein/Dihydroxybiphenyl dioxygenase"/>
    <property type="match status" value="1"/>
</dbReference>
<dbReference type="Pfam" id="PF00903">
    <property type="entry name" value="Glyoxalase"/>
    <property type="match status" value="1"/>
</dbReference>
<proteinExistence type="predicted"/>
<dbReference type="PROSITE" id="PS51819">
    <property type="entry name" value="VOC"/>
    <property type="match status" value="1"/>
</dbReference>
<dbReference type="InterPro" id="IPR004360">
    <property type="entry name" value="Glyas_Fos-R_dOase_dom"/>
</dbReference>
<accession>A0ABQ3EPT7</accession>
<dbReference type="InterPro" id="IPR037523">
    <property type="entry name" value="VOC_core"/>
</dbReference>